<accession>A0A0F9ENS8</accession>
<proteinExistence type="predicted"/>
<dbReference type="AlphaFoldDB" id="A0A0F9ENS8"/>
<evidence type="ECO:0000313" key="1">
    <source>
        <dbReference type="EMBL" id="KKL46575.1"/>
    </source>
</evidence>
<comment type="caution">
    <text evidence="1">The sequence shown here is derived from an EMBL/GenBank/DDBJ whole genome shotgun (WGS) entry which is preliminary data.</text>
</comment>
<gene>
    <name evidence="1" type="ORF">LCGC14_2344200</name>
</gene>
<organism evidence="1">
    <name type="scientific">marine sediment metagenome</name>
    <dbReference type="NCBI Taxonomy" id="412755"/>
    <lineage>
        <taxon>unclassified sequences</taxon>
        <taxon>metagenomes</taxon>
        <taxon>ecological metagenomes</taxon>
    </lineage>
</organism>
<protein>
    <submittedName>
        <fullName evidence="1">Uncharacterized protein</fullName>
    </submittedName>
</protein>
<reference evidence="1" key="1">
    <citation type="journal article" date="2015" name="Nature">
        <title>Complex archaea that bridge the gap between prokaryotes and eukaryotes.</title>
        <authorList>
            <person name="Spang A."/>
            <person name="Saw J.H."/>
            <person name="Jorgensen S.L."/>
            <person name="Zaremba-Niedzwiedzka K."/>
            <person name="Martijn J."/>
            <person name="Lind A.E."/>
            <person name="van Eijk R."/>
            <person name="Schleper C."/>
            <person name="Guy L."/>
            <person name="Ettema T.J."/>
        </authorList>
    </citation>
    <scope>NUCLEOTIDE SEQUENCE</scope>
</reference>
<name>A0A0F9ENS8_9ZZZZ</name>
<dbReference type="EMBL" id="LAZR01033982">
    <property type="protein sequence ID" value="KKL46575.1"/>
    <property type="molecule type" value="Genomic_DNA"/>
</dbReference>
<sequence length="71" mass="7890">MTKILVIQYEQFFGLDESNNIEEAVREGLDNLRGCGGARVIGSYETEDNDKFRNKAVDNITVNAPVIIAVD</sequence>